<evidence type="ECO:0000313" key="3">
    <source>
        <dbReference type="Proteomes" id="UP001255917"/>
    </source>
</evidence>
<comment type="caution">
    <text evidence="2">The sequence shown here is derived from an EMBL/GenBank/DDBJ whole genome shotgun (WGS) entry which is preliminary data.</text>
</comment>
<organism evidence="2 3">
    <name type="scientific">Halomonas saccharevitans</name>
    <dbReference type="NCBI Taxonomy" id="416872"/>
    <lineage>
        <taxon>Bacteria</taxon>
        <taxon>Pseudomonadati</taxon>
        <taxon>Pseudomonadota</taxon>
        <taxon>Gammaproteobacteria</taxon>
        <taxon>Oceanospirillales</taxon>
        <taxon>Halomonadaceae</taxon>
        <taxon>Halomonas</taxon>
    </lineage>
</organism>
<sequence length="95" mass="9925">MLSKSLAGLMLATVMLAGTAQADPATERALGLNEATISYAAPMDMTDLEVFAGGMLGDSTAMMEARQRLQQSQNATRDLALMPSGLYPAREATGS</sequence>
<dbReference type="Proteomes" id="UP001255917">
    <property type="component" value="Unassembled WGS sequence"/>
</dbReference>
<feature type="chain" id="PRO_5046865474" evidence="1">
    <location>
        <begin position="23"/>
        <end position="95"/>
    </location>
</feature>
<evidence type="ECO:0000256" key="1">
    <source>
        <dbReference type="SAM" id="SignalP"/>
    </source>
</evidence>
<dbReference type="EMBL" id="JAVXUR010000001">
    <property type="protein sequence ID" value="MDT8878615.1"/>
    <property type="molecule type" value="Genomic_DNA"/>
</dbReference>
<reference evidence="3" key="1">
    <citation type="submission" date="2023-07" db="EMBL/GenBank/DDBJ databases">
        <title>Substrates and metabolic shifts associated with increased methane emissions in unrestored hypersaline salterns.</title>
        <authorList>
            <person name="Bueno De Mesquita C.P."/>
            <person name="Tringe S.G."/>
        </authorList>
    </citation>
    <scope>NUCLEOTIDE SEQUENCE [LARGE SCALE GENOMIC DNA]</scope>
    <source>
        <strain evidence="3">I4</strain>
    </source>
</reference>
<protein>
    <submittedName>
        <fullName evidence="2">Uncharacterized protein</fullName>
    </submittedName>
</protein>
<proteinExistence type="predicted"/>
<evidence type="ECO:0000313" key="2">
    <source>
        <dbReference type="EMBL" id="MDT8878615.1"/>
    </source>
</evidence>
<dbReference type="RefSeq" id="WP_315585522.1">
    <property type="nucleotide sequence ID" value="NZ_JAVXUR010000001.1"/>
</dbReference>
<keyword evidence="3" id="KW-1185">Reference proteome</keyword>
<name>A0ABU3NBP6_9GAMM</name>
<feature type="signal peptide" evidence="1">
    <location>
        <begin position="1"/>
        <end position="22"/>
    </location>
</feature>
<keyword evidence="1" id="KW-0732">Signal</keyword>
<gene>
    <name evidence="2" type="ORF">RSO68_03925</name>
</gene>
<accession>A0ABU3NBP6</accession>